<dbReference type="Gene3D" id="1.10.3720.10">
    <property type="entry name" value="MetI-like"/>
    <property type="match status" value="1"/>
</dbReference>
<evidence type="ECO:0000256" key="1">
    <source>
        <dbReference type="ARBA" id="ARBA00004141"/>
    </source>
</evidence>
<evidence type="ECO:0000256" key="2">
    <source>
        <dbReference type="ARBA" id="ARBA00022692"/>
    </source>
</evidence>
<dbReference type="Pfam" id="PF00528">
    <property type="entry name" value="BPD_transp_1"/>
    <property type="match status" value="1"/>
</dbReference>
<feature type="transmembrane region" description="Helical" evidence="5">
    <location>
        <begin position="20"/>
        <end position="44"/>
    </location>
</feature>
<dbReference type="GO" id="GO:0055085">
    <property type="term" value="P:transmembrane transport"/>
    <property type="evidence" value="ECO:0007669"/>
    <property type="project" value="InterPro"/>
</dbReference>
<sequence>MFQTIKGSQKHFKRYGPIYLLALPGIVLMIVFRYLPMAGLSLAFTNFTAGMRLPDVTWVGFKWFRILFAGDEFSGVVMNTLIISFAKLIFSFPAPIILAILLNEMKSNKMKRGFQTVLYLPHFLAWTVLAGILFTLMSPQTGIVGYFGLKESVFLNSNMFRPLLVVSDIWKTSGWGTIVYLAAISGIDPNLYEAAMIDGANRFQRIRYILIPSIMKTAVILLILKIGHILDAGFDQVFMLYNPAVYDVGDILGTYVFRTAMSQGRFALATASGLFKSFVGLTLIISSNFLAKRVDKDAGLF</sequence>
<keyword evidence="8" id="KW-1185">Reference proteome</keyword>
<dbReference type="PROSITE" id="PS50928">
    <property type="entry name" value="ABC_TM1"/>
    <property type="match status" value="1"/>
</dbReference>
<evidence type="ECO:0000259" key="6">
    <source>
        <dbReference type="PROSITE" id="PS50928"/>
    </source>
</evidence>
<protein>
    <submittedName>
        <fullName evidence="7">Sugar ABC transporter permease</fullName>
    </submittedName>
</protein>
<comment type="subcellular location">
    <subcellularLocation>
        <location evidence="5">Cell membrane</location>
        <topology evidence="5">Multi-pass membrane protein</topology>
    </subcellularLocation>
    <subcellularLocation>
        <location evidence="1">Membrane</location>
        <topology evidence="1">Multi-pass membrane protein</topology>
    </subcellularLocation>
</comment>
<evidence type="ECO:0000313" key="8">
    <source>
        <dbReference type="Proteomes" id="UP000683246"/>
    </source>
</evidence>
<feature type="transmembrane region" description="Helical" evidence="5">
    <location>
        <begin position="81"/>
        <end position="102"/>
    </location>
</feature>
<accession>A0A8J8MPQ4</accession>
<keyword evidence="5" id="KW-0813">Transport</keyword>
<dbReference type="PANTHER" id="PTHR43496">
    <property type="entry name" value="PROTEIN LPLB"/>
    <property type="match status" value="1"/>
</dbReference>
<feature type="transmembrane region" description="Helical" evidence="5">
    <location>
        <begin position="123"/>
        <end position="149"/>
    </location>
</feature>
<feature type="domain" description="ABC transmembrane type-1" evidence="6">
    <location>
        <begin position="77"/>
        <end position="287"/>
    </location>
</feature>
<feature type="transmembrane region" description="Helical" evidence="5">
    <location>
        <begin position="208"/>
        <end position="230"/>
    </location>
</feature>
<feature type="transmembrane region" description="Helical" evidence="5">
    <location>
        <begin position="169"/>
        <end position="187"/>
    </location>
</feature>
<feature type="transmembrane region" description="Helical" evidence="5">
    <location>
        <begin position="266"/>
        <end position="291"/>
    </location>
</feature>
<keyword evidence="3 5" id="KW-1133">Transmembrane helix</keyword>
<dbReference type="RefSeq" id="WP_212696040.1">
    <property type="nucleotide sequence ID" value="NZ_CP058649.1"/>
</dbReference>
<name>A0A8J8MPQ4_9FIRM</name>
<dbReference type="InterPro" id="IPR035906">
    <property type="entry name" value="MetI-like_sf"/>
</dbReference>
<evidence type="ECO:0000313" key="7">
    <source>
        <dbReference type="EMBL" id="QUI25339.1"/>
    </source>
</evidence>
<dbReference type="EMBL" id="CP058649">
    <property type="protein sequence ID" value="QUI25339.1"/>
    <property type="molecule type" value="Genomic_DNA"/>
</dbReference>
<dbReference type="SUPFAM" id="SSF161098">
    <property type="entry name" value="MetI-like"/>
    <property type="match status" value="1"/>
</dbReference>
<gene>
    <name evidence="7" type="ORF">HZI73_24895</name>
</gene>
<organism evidence="7 8">
    <name type="scientific">Vallitalea pronyensis</name>
    <dbReference type="NCBI Taxonomy" id="1348613"/>
    <lineage>
        <taxon>Bacteria</taxon>
        <taxon>Bacillati</taxon>
        <taxon>Bacillota</taxon>
        <taxon>Clostridia</taxon>
        <taxon>Lachnospirales</taxon>
        <taxon>Vallitaleaceae</taxon>
        <taxon>Vallitalea</taxon>
    </lineage>
</organism>
<reference evidence="7" key="1">
    <citation type="submission" date="2020-07" db="EMBL/GenBank/DDBJ databases">
        <title>Vallitalea pronyensis genome.</title>
        <authorList>
            <person name="Postec A."/>
        </authorList>
    </citation>
    <scope>NUCLEOTIDE SEQUENCE</scope>
    <source>
        <strain evidence="7">FatNI3</strain>
    </source>
</reference>
<dbReference type="GO" id="GO:0005886">
    <property type="term" value="C:plasma membrane"/>
    <property type="evidence" value="ECO:0007669"/>
    <property type="project" value="UniProtKB-SubCell"/>
</dbReference>
<comment type="similarity">
    <text evidence="5">Belongs to the binding-protein-dependent transport system permease family.</text>
</comment>
<dbReference type="CDD" id="cd06261">
    <property type="entry name" value="TM_PBP2"/>
    <property type="match status" value="1"/>
</dbReference>
<keyword evidence="4 5" id="KW-0472">Membrane</keyword>
<evidence type="ECO:0000256" key="3">
    <source>
        <dbReference type="ARBA" id="ARBA00022989"/>
    </source>
</evidence>
<dbReference type="KEGG" id="vpy:HZI73_24895"/>
<dbReference type="PANTHER" id="PTHR43496:SF1">
    <property type="entry name" value="POLYGALACTURONAN_RHAMNOGALACTURONAN TRANSPORT SYSTEM PERMEASE PROTEIN YTEP"/>
    <property type="match status" value="1"/>
</dbReference>
<dbReference type="Proteomes" id="UP000683246">
    <property type="component" value="Chromosome"/>
</dbReference>
<dbReference type="AlphaFoldDB" id="A0A8J8MPQ4"/>
<evidence type="ECO:0000256" key="5">
    <source>
        <dbReference type="RuleBase" id="RU363032"/>
    </source>
</evidence>
<dbReference type="InterPro" id="IPR000515">
    <property type="entry name" value="MetI-like"/>
</dbReference>
<proteinExistence type="inferred from homology"/>
<keyword evidence="2 5" id="KW-0812">Transmembrane</keyword>
<evidence type="ECO:0000256" key="4">
    <source>
        <dbReference type="ARBA" id="ARBA00023136"/>
    </source>
</evidence>